<dbReference type="HOGENOM" id="CLU_1768650_0_0_1"/>
<gene>
    <name evidence="2" type="ORF">F503_03616</name>
</gene>
<feature type="region of interest" description="Disordered" evidence="1">
    <location>
        <begin position="85"/>
        <end position="116"/>
    </location>
</feature>
<protein>
    <submittedName>
        <fullName evidence="2">Uncharacterized protein</fullName>
    </submittedName>
</protein>
<dbReference type="VEuPathDB" id="FungiDB:F503_03616"/>
<name>S3BTF5_OPHP1</name>
<dbReference type="Proteomes" id="UP000016923">
    <property type="component" value="Unassembled WGS sequence"/>
</dbReference>
<proteinExistence type="predicted"/>
<keyword evidence="3" id="KW-1185">Reference proteome</keyword>
<reference evidence="2 3" key="1">
    <citation type="journal article" date="2013" name="BMC Genomics">
        <title>The genome and transcriptome of the pine saprophyte Ophiostoma piceae, and a comparison with the bark beetle-associated pine pathogen Grosmannia clavigera.</title>
        <authorList>
            <person name="Haridas S."/>
            <person name="Wang Y."/>
            <person name="Lim L."/>
            <person name="Massoumi Alamouti S."/>
            <person name="Jackman S."/>
            <person name="Docking R."/>
            <person name="Robertson G."/>
            <person name="Birol I."/>
            <person name="Bohlmann J."/>
            <person name="Breuil C."/>
        </authorList>
    </citation>
    <scope>NUCLEOTIDE SEQUENCE [LARGE SCALE GENOMIC DNA]</scope>
    <source>
        <strain evidence="2 3">UAMH 11346</strain>
    </source>
</reference>
<dbReference type="AlphaFoldDB" id="S3BTF5"/>
<evidence type="ECO:0000313" key="3">
    <source>
        <dbReference type="Proteomes" id="UP000016923"/>
    </source>
</evidence>
<evidence type="ECO:0000256" key="1">
    <source>
        <dbReference type="SAM" id="MobiDB-lite"/>
    </source>
</evidence>
<evidence type="ECO:0000313" key="2">
    <source>
        <dbReference type="EMBL" id="EPE04554.1"/>
    </source>
</evidence>
<accession>S3BTF5</accession>
<dbReference type="EMBL" id="KE148160">
    <property type="protein sequence ID" value="EPE04554.1"/>
    <property type="molecule type" value="Genomic_DNA"/>
</dbReference>
<sequence length="147" mass="15470">MPSRRERLLSDETRAETLSEMTEYGTSQVPFSADSPVCKPAFRVLRKLLAGDSPPALLGISFDPVFPLILHLCSLSNALDMSPSAVGGAAGVAPTATATSTSRDSSPSTDHLHGTGHLHLISGERQATTLPLLQTSPDTGRMPQTCS</sequence>
<organism evidence="2 3">
    <name type="scientific">Ophiostoma piceae (strain UAMH 11346)</name>
    <name type="common">Sap stain fungus</name>
    <dbReference type="NCBI Taxonomy" id="1262450"/>
    <lineage>
        <taxon>Eukaryota</taxon>
        <taxon>Fungi</taxon>
        <taxon>Dikarya</taxon>
        <taxon>Ascomycota</taxon>
        <taxon>Pezizomycotina</taxon>
        <taxon>Sordariomycetes</taxon>
        <taxon>Sordariomycetidae</taxon>
        <taxon>Ophiostomatales</taxon>
        <taxon>Ophiostomataceae</taxon>
        <taxon>Ophiostoma</taxon>
    </lineage>
</organism>